<dbReference type="InterPro" id="IPR003660">
    <property type="entry name" value="HAMP_dom"/>
</dbReference>
<keyword evidence="4" id="KW-0175">Coiled coil</keyword>
<feature type="transmembrane region" description="Helical" evidence="5">
    <location>
        <begin position="196"/>
        <end position="216"/>
    </location>
</feature>
<dbReference type="PROSITE" id="PS50885">
    <property type="entry name" value="HAMP"/>
    <property type="match status" value="1"/>
</dbReference>
<evidence type="ECO:0000256" key="5">
    <source>
        <dbReference type="SAM" id="Phobius"/>
    </source>
</evidence>
<comment type="similarity">
    <text evidence="2">Belongs to the methyl-accepting chemotaxis (MCP) protein family.</text>
</comment>
<keyword evidence="5" id="KW-0812">Transmembrane</keyword>
<dbReference type="SUPFAM" id="SSF58104">
    <property type="entry name" value="Methyl-accepting chemotaxis protein (MCP) signaling domain"/>
    <property type="match status" value="1"/>
</dbReference>
<dbReference type="Proteomes" id="UP000192936">
    <property type="component" value="Unassembled WGS sequence"/>
</dbReference>
<dbReference type="GO" id="GO:0007165">
    <property type="term" value="P:signal transduction"/>
    <property type="evidence" value="ECO:0007669"/>
    <property type="project" value="UniProtKB-KW"/>
</dbReference>
<feature type="coiled-coil region" evidence="4">
    <location>
        <begin position="77"/>
        <end position="111"/>
    </location>
</feature>
<keyword evidence="5" id="KW-1133">Transmembrane helix</keyword>
<evidence type="ECO:0000313" key="8">
    <source>
        <dbReference type="EMBL" id="SMF21438.1"/>
    </source>
</evidence>
<dbReference type="GO" id="GO:0016020">
    <property type="term" value="C:membrane"/>
    <property type="evidence" value="ECO:0007669"/>
    <property type="project" value="InterPro"/>
</dbReference>
<dbReference type="Gene3D" id="1.10.287.950">
    <property type="entry name" value="Methyl-accepting chemotaxis protein"/>
    <property type="match status" value="1"/>
</dbReference>
<feature type="coiled-coil region" evidence="4">
    <location>
        <begin position="259"/>
        <end position="297"/>
    </location>
</feature>
<name>A0A1X7DTR5_9PROT</name>
<evidence type="ECO:0000259" key="6">
    <source>
        <dbReference type="PROSITE" id="PS50111"/>
    </source>
</evidence>
<gene>
    <name evidence="8" type="ORF">SAMN02982917_0976</name>
</gene>
<evidence type="ECO:0000259" key="7">
    <source>
        <dbReference type="PROSITE" id="PS50885"/>
    </source>
</evidence>
<accession>A0A1X7DTR5</accession>
<keyword evidence="5" id="KW-0472">Membrane</keyword>
<dbReference type="PANTHER" id="PTHR32089:SF112">
    <property type="entry name" value="LYSOZYME-LIKE PROTEIN-RELATED"/>
    <property type="match status" value="1"/>
</dbReference>
<reference evidence="8 9" key="1">
    <citation type="submission" date="2017-04" db="EMBL/GenBank/DDBJ databases">
        <authorList>
            <person name="Afonso C.L."/>
            <person name="Miller P.J."/>
            <person name="Scott M.A."/>
            <person name="Spackman E."/>
            <person name="Goraichik I."/>
            <person name="Dimitrov K.M."/>
            <person name="Suarez D.L."/>
            <person name="Swayne D.E."/>
        </authorList>
    </citation>
    <scope>NUCLEOTIDE SEQUENCE [LARGE SCALE GENOMIC DNA]</scope>
    <source>
        <strain evidence="8 9">A2P</strain>
    </source>
</reference>
<protein>
    <submittedName>
        <fullName evidence="8">Methyl-accepting chemotaxis protein</fullName>
    </submittedName>
</protein>
<dbReference type="GO" id="GO:0004888">
    <property type="term" value="F:transmembrane signaling receptor activity"/>
    <property type="evidence" value="ECO:0007669"/>
    <property type="project" value="InterPro"/>
</dbReference>
<evidence type="ECO:0000256" key="3">
    <source>
        <dbReference type="PROSITE-ProRule" id="PRU00284"/>
    </source>
</evidence>
<dbReference type="Pfam" id="PF12729">
    <property type="entry name" value="4HB_MCP_1"/>
    <property type="match status" value="1"/>
</dbReference>
<dbReference type="PRINTS" id="PR00260">
    <property type="entry name" value="CHEMTRNSDUCR"/>
</dbReference>
<evidence type="ECO:0000256" key="2">
    <source>
        <dbReference type="ARBA" id="ARBA00029447"/>
    </source>
</evidence>
<dbReference type="STRING" id="286727.SAMN02982917_0976"/>
<organism evidence="8 9">
    <name type="scientific">Azospirillum oryzae</name>
    <dbReference type="NCBI Taxonomy" id="286727"/>
    <lineage>
        <taxon>Bacteria</taxon>
        <taxon>Pseudomonadati</taxon>
        <taxon>Pseudomonadota</taxon>
        <taxon>Alphaproteobacteria</taxon>
        <taxon>Rhodospirillales</taxon>
        <taxon>Azospirillaceae</taxon>
        <taxon>Azospirillum</taxon>
    </lineage>
</organism>
<feature type="domain" description="HAMP" evidence="7">
    <location>
        <begin position="218"/>
        <end position="271"/>
    </location>
</feature>
<dbReference type="RefSeq" id="WP_085082794.1">
    <property type="nucleotide sequence ID" value="NZ_FXAK01000001.1"/>
</dbReference>
<dbReference type="InterPro" id="IPR004089">
    <property type="entry name" value="MCPsignal_dom"/>
</dbReference>
<feature type="domain" description="Methyl-accepting transducer" evidence="6">
    <location>
        <begin position="305"/>
        <end position="548"/>
    </location>
</feature>
<dbReference type="Gene3D" id="6.10.340.10">
    <property type="match status" value="1"/>
</dbReference>
<feature type="transmembrane region" description="Helical" evidence="5">
    <location>
        <begin position="12"/>
        <end position="31"/>
    </location>
</feature>
<evidence type="ECO:0000256" key="4">
    <source>
        <dbReference type="SAM" id="Coils"/>
    </source>
</evidence>
<sequence length="568" mass="59752">MQFSNVKIFAKILVLVILMSAVTAVISVMGVRALTTLDRDAGEIEQAGREALTGARANRNVVGLNRAEYYIAADPSRAGLSEAEKEVAAQRRELEQRLTVLKKTADTRQAELLSVIDGAYASYLKELDDTIVQARNVGDQISMDAARKTVLDSVTTSRTAANQLQAAINAYNRYTDDKASAVSQNASINAQSVHNMLIAVAVLGILSGIVVGLLIARYGISRPISASVTSLRGLADGNLNVDIYGVGRKDEIGDIAGTMQVFKENLQRARTMEEEAKQAEQRAMAEKKRAMNELADSFEASVQGVVSTVSSSATQLQGNAQSMSSIAEETTRQASSVAAATEQASSNVQTVASAAEELSSSIAEIARQVESAAHISRTAVDEAQRTNATVESLAQAAEKIGSVVLLIQQIASQTNLLALNATIEAARAGEAGKGFAVVASEVKSLANQTGRATEEIASQIQAIQKETQGAVSAIRGIADTVLQVNQIAATITSAVEEQTAATGEISRNVQQAAQGTSEVSRSIVGVNEASNQAGQSASEVLRAASNLGLQAQTLQSSVDEFVKRIRTA</sequence>
<dbReference type="SMART" id="SM00304">
    <property type="entry name" value="HAMP"/>
    <property type="match status" value="1"/>
</dbReference>
<dbReference type="SMART" id="SM00283">
    <property type="entry name" value="MA"/>
    <property type="match status" value="1"/>
</dbReference>
<dbReference type="PANTHER" id="PTHR32089">
    <property type="entry name" value="METHYL-ACCEPTING CHEMOTAXIS PROTEIN MCPB"/>
    <property type="match status" value="1"/>
</dbReference>
<keyword evidence="1 3" id="KW-0807">Transducer</keyword>
<dbReference type="InterPro" id="IPR024478">
    <property type="entry name" value="HlyB_4HB_MCP"/>
</dbReference>
<evidence type="ECO:0000256" key="1">
    <source>
        <dbReference type="ARBA" id="ARBA00023224"/>
    </source>
</evidence>
<dbReference type="AlphaFoldDB" id="A0A1X7DTR5"/>
<dbReference type="PROSITE" id="PS50111">
    <property type="entry name" value="CHEMOTAXIS_TRANSDUC_2"/>
    <property type="match status" value="1"/>
</dbReference>
<evidence type="ECO:0000313" key="9">
    <source>
        <dbReference type="Proteomes" id="UP000192936"/>
    </source>
</evidence>
<dbReference type="InterPro" id="IPR004090">
    <property type="entry name" value="Chemotax_Me-accpt_rcpt"/>
</dbReference>
<dbReference type="GO" id="GO:0006935">
    <property type="term" value="P:chemotaxis"/>
    <property type="evidence" value="ECO:0007669"/>
    <property type="project" value="InterPro"/>
</dbReference>
<proteinExistence type="inferred from homology"/>
<dbReference type="Pfam" id="PF00015">
    <property type="entry name" value="MCPsignal"/>
    <property type="match status" value="1"/>
</dbReference>
<dbReference type="EMBL" id="FXAK01000001">
    <property type="protein sequence ID" value="SMF21438.1"/>
    <property type="molecule type" value="Genomic_DNA"/>
</dbReference>